<dbReference type="KEGG" id="trg:TRUGW13939_11344"/>
<evidence type="ECO:0000256" key="1">
    <source>
        <dbReference type="SAM" id="MobiDB-lite"/>
    </source>
</evidence>
<gene>
    <name evidence="2" type="ORF">TRUGW13939_11344</name>
</gene>
<dbReference type="Proteomes" id="UP000509510">
    <property type="component" value="Chromosome VI"/>
</dbReference>
<name>A0A7H8REP1_TALRU</name>
<dbReference type="GeneID" id="55998822"/>
<evidence type="ECO:0000313" key="3">
    <source>
        <dbReference type="Proteomes" id="UP000509510"/>
    </source>
</evidence>
<dbReference type="OrthoDB" id="3454831at2759"/>
<feature type="compositionally biased region" description="Basic and acidic residues" evidence="1">
    <location>
        <begin position="10"/>
        <end position="22"/>
    </location>
</feature>
<dbReference type="EMBL" id="CP055903">
    <property type="protein sequence ID" value="QKX64171.1"/>
    <property type="molecule type" value="Genomic_DNA"/>
</dbReference>
<dbReference type="RefSeq" id="XP_035350345.1">
    <property type="nucleotide sequence ID" value="XM_035494452.1"/>
</dbReference>
<protein>
    <submittedName>
        <fullName evidence="2">Uncharacterized protein</fullName>
    </submittedName>
</protein>
<feature type="region of interest" description="Disordered" evidence="1">
    <location>
        <begin position="1"/>
        <end position="44"/>
    </location>
</feature>
<reference evidence="3" key="1">
    <citation type="submission" date="2020-06" db="EMBL/GenBank/DDBJ databases">
        <title>A chromosome-scale genome assembly of Talaromyces rugulosus W13939.</title>
        <authorList>
            <person name="Wang B."/>
            <person name="Guo L."/>
            <person name="Ye K."/>
            <person name="Wang L."/>
        </authorList>
    </citation>
    <scope>NUCLEOTIDE SEQUENCE [LARGE SCALE GENOMIC DNA]</scope>
    <source>
        <strain evidence="3">W13939</strain>
    </source>
</reference>
<accession>A0A7H8REP1</accession>
<dbReference type="AlphaFoldDB" id="A0A7H8REP1"/>
<organism evidence="2 3">
    <name type="scientific">Talaromyces rugulosus</name>
    <name type="common">Penicillium rugulosum</name>
    <dbReference type="NCBI Taxonomy" id="121627"/>
    <lineage>
        <taxon>Eukaryota</taxon>
        <taxon>Fungi</taxon>
        <taxon>Dikarya</taxon>
        <taxon>Ascomycota</taxon>
        <taxon>Pezizomycotina</taxon>
        <taxon>Eurotiomycetes</taxon>
        <taxon>Eurotiomycetidae</taxon>
        <taxon>Eurotiales</taxon>
        <taxon>Trichocomaceae</taxon>
        <taxon>Talaromyces</taxon>
        <taxon>Talaromyces sect. Islandici</taxon>
    </lineage>
</organism>
<evidence type="ECO:0000313" key="2">
    <source>
        <dbReference type="EMBL" id="QKX64171.1"/>
    </source>
</evidence>
<sequence>MSAEESTFALKDEGIPQEHADAANDEVEEMKTSRKPGSQPLMLLPHGKYTRKASNYFLESIRNTQAPKLAQLLETSDVENRFVGSEPGACVDLESPREQKSLRTDYVYTILALNDMSYSNGLPAIGPNAAKFYLRKGEALHFMGDQLQTWSGRGGGNLIWFYWRNLKVRK</sequence>
<keyword evidence="3" id="KW-1185">Reference proteome</keyword>
<proteinExistence type="predicted"/>